<dbReference type="GO" id="GO:0007165">
    <property type="term" value="P:signal transduction"/>
    <property type="evidence" value="ECO:0007669"/>
    <property type="project" value="InterPro"/>
</dbReference>
<dbReference type="Pfam" id="PF00531">
    <property type="entry name" value="Death"/>
    <property type="match status" value="1"/>
</dbReference>
<organism evidence="3 5">
    <name type="scientific">Acanthaster planci</name>
    <name type="common">Crown-of-thorns starfish</name>
    <dbReference type="NCBI Taxonomy" id="133434"/>
    <lineage>
        <taxon>Eukaryota</taxon>
        <taxon>Metazoa</taxon>
        <taxon>Echinodermata</taxon>
        <taxon>Eleutherozoa</taxon>
        <taxon>Asterozoa</taxon>
        <taxon>Asteroidea</taxon>
        <taxon>Valvatacea</taxon>
        <taxon>Valvatida</taxon>
        <taxon>Acanthasteridae</taxon>
        <taxon>Acanthaster</taxon>
    </lineage>
</organism>
<dbReference type="CDD" id="cd01670">
    <property type="entry name" value="Death"/>
    <property type="match status" value="1"/>
</dbReference>
<dbReference type="AlphaFoldDB" id="A0A8B7XWZ4"/>
<name>A0A8B7XWZ4_ACAPL</name>
<accession>A0A8B7XWZ4</accession>
<protein>
    <submittedName>
        <fullName evidence="4 5">Uncharacterized protein LOC110976098</fullName>
    </submittedName>
</protein>
<sequence>MGDQPMSTGADSATMSTGADSATMSTGADSATMSTGADSATESQVNERSEQKASRGSGRRKDDDALWQLAGELGASWKPIGRNLGFKEPRLENLEMDHSFDAHERAYQMLLKWKNKTPPPARGDKLRSAVEMAGRLDIMPLVEKTLKFLKKD</sequence>
<dbReference type="SMART" id="SM00005">
    <property type="entry name" value="DEATH"/>
    <property type="match status" value="1"/>
</dbReference>
<dbReference type="Gene3D" id="1.10.533.10">
    <property type="entry name" value="Death Domain, Fas"/>
    <property type="match status" value="1"/>
</dbReference>
<dbReference type="Proteomes" id="UP000694845">
    <property type="component" value="Unplaced"/>
</dbReference>
<evidence type="ECO:0000313" key="6">
    <source>
        <dbReference type="RefSeq" id="XP_022084783.1"/>
    </source>
</evidence>
<dbReference type="RefSeq" id="XP_022084781.1">
    <property type="nucleotide sequence ID" value="XM_022229089.1"/>
</dbReference>
<reference evidence="4 5" key="1">
    <citation type="submission" date="2025-04" db="UniProtKB">
        <authorList>
            <consortium name="RefSeq"/>
        </authorList>
    </citation>
    <scope>IDENTIFICATION</scope>
</reference>
<evidence type="ECO:0000313" key="5">
    <source>
        <dbReference type="RefSeq" id="XP_022084782.1"/>
    </source>
</evidence>
<feature type="domain" description="Death" evidence="2">
    <location>
        <begin position="69"/>
        <end position="146"/>
    </location>
</feature>
<feature type="compositionally biased region" description="Polar residues" evidence="1">
    <location>
        <begin position="1"/>
        <end position="44"/>
    </location>
</feature>
<dbReference type="KEGG" id="aplc:110976098"/>
<evidence type="ECO:0000259" key="2">
    <source>
        <dbReference type="PROSITE" id="PS50017"/>
    </source>
</evidence>
<proteinExistence type="predicted"/>
<dbReference type="OrthoDB" id="535509at2759"/>
<evidence type="ECO:0000313" key="3">
    <source>
        <dbReference type="Proteomes" id="UP000694845"/>
    </source>
</evidence>
<feature type="region of interest" description="Disordered" evidence="1">
    <location>
        <begin position="1"/>
        <end position="63"/>
    </location>
</feature>
<dbReference type="GeneID" id="110976098"/>
<gene>
    <name evidence="4 5 6" type="primary">LOC110976098</name>
</gene>
<evidence type="ECO:0000313" key="4">
    <source>
        <dbReference type="RefSeq" id="XP_022084781.1"/>
    </source>
</evidence>
<keyword evidence="3" id="KW-1185">Reference proteome</keyword>
<dbReference type="PROSITE" id="PS50017">
    <property type="entry name" value="DEATH_DOMAIN"/>
    <property type="match status" value="1"/>
</dbReference>
<dbReference type="InterPro" id="IPR011029">
    <property type="entry name" value="DEATH-like_dom_sf"/>
</dbReference>
<dbReference type="InterPro" id="IPR000488">
    <property type="entry name" value="Death_dom"/>
</dbReference>
<dbReference type="RefSeq" id="XP_022084783.1">
    <property type="nucleotide sequence ID" value="XM_022229091.1"/>
</dbReference>
<feature type="compositionally biased region" description="Basic and acidic residues" evidence="1">
    <location>
        <begin position="45"/>
        <end position="63"/>
    </location>
</feature>
<dbReference type="RefSeq" id="XP_022084782.1">
    <property type="nucleotide sequence ID" value="XM_022229090.1"/>
</dbReference>
<dbReference type="SUPFAM" id="SSF47986">
    <property type="entry name" value="DEATH domain"/>
    <property type="match status" value="1"/>
</dbReference>
<evidence type="ECO:0000256" key="1">
    <source>
        <dbReference type="SAM" id="MobiDB-lite"/>
    </source>
</evidence>